<dbReference type="RefSeq" id="WP_201310186.1">
    <property type="nucleotide sequence ID" value="NZ_BLYI01000023.1"/>
</dbReference>
<evidence type="ECO:0000313" key="3">
    <source>
        <dbReference type="Proteomes" id="UP000613208"/>
    </source>
</evidence>
<dbReference type="AlphaFoldDB" id="A0A916VCA2"/>
<gene>
    <name evidence="2" type="ORF">ANBU17_07880</name>
</gene>
<keyword evidence="1" id="KW-0812">Transmembrane</keyword>
<keyword evidence="1" id="KW-1133">Transmembrane helix</keyword>
<organism evidence="2 3">
    <name type="scientific">Anaerostipes butyraticus</name>
    <dbReference type="NCBI Taxonomy" id="645466"/>
    <lineage>
        <taxon>Bacteria</taxon>
        <taxon>Bacillati</taxon>
        <taxon>Bacillota</taxon>
        <taxon>Clostridia</taxon>
        <taxon>Lachnospirales</taxon>
        <taxon>Lachnospiraceae</taxon>
        <taxon>Anaerostipes</taxon>
    </lineage>
</organism>
<sequence length="285" mass="31320">MFSCQKYFSEKAAQNDKKEARNLKRTSFSASKDGAATVEASLILPLFLIVLLLLASAGEFLMIHGQIAHGLKEAACQAATAEYAAGRAGKGGKILSGISAGAVFLSSVDRQFLDRSGLLGGSKKAAASIRLTKNAKEEYEAQLTYTIRKEYPFLPEITGVYTQKIRQKAMTGYVPDGDERSEGMVYITPHESVYHTDLNCTHLALDISVDDEVEKYLEGKTAYKECEKCTKYHDGEIVCLYVAKEGEAYHTDLSCSGLKRTVQQVDKSTLKGVKPCQRCKKQEDT</sequence>
<dbReference type="EMBL" id="BLYI01000023">
    <property type="protein sequence ID" value="GFO84441.1"/>
    <property type="molecule type" value="Genomic_DNA"/>
</dbReference>
<comment type="caution">
    <text evidence="2">The sequence shown here is derived from an EMBL/GenBank/DDBJ whole genome shotgun (WGS) entry which is preliminary data.</text>
</comment>
<dbReference type="Proteomes" id="UP000613208">
    <property type="component" value="Unassembled WGS sequence"/>
</dbReference>
<proteinExistence type="predicted"/>
<keyword evidence="3" id="KW-1185">Reference proteome</keyword>
<evidence type="ECO:0000256" key="1">
    <source>
        <dbReference type="SAM" id="Phobius"/>
    </source>
</evidence>
<keyword evidence="1" id="KW-0472">Membrane</keyword>
<reference evidence="2" key="1">
    <citation type="submission" date="2020-06" db="EMBL/GenBank/DDBJ databases">
        <title>Characterization of fructooligosaccharide metabolism and fructooligosaccharide-degrading enzymes in human commensal butyrate producers.</title>
        <authorList>
            <person name="Tanno H."/>
            <person name="Fujii T."/>
            <person name="Hirano K."/>
            <person name="Maeno S."/>
            <person name="Tonozuka T."/>
            <person name="Sakamoto M."/>
            <person name="Ohkuma M."/>
            <person name="Tochio T."/>
            <person name="Endo A."/>
        </authorList>
    </citation>
    <scope>NUCLEOTIDE SEQUENCE</scope>
    <source>
        <strain evidence="2">JCM 17466</strain>
    </source>
</reference>
<feature type="transmembrane region" description="Helical" evidence="1">
    <location>
        <begin position="42"/>
        <end position="63"/>
    </location>
</feature>
<evidence type="ECO:0000313" key="2">
    <source>
        <dbReference type="EMBL" id="GFO84441.1"/>
    </source>
</evidence>
<name>A0A916VCA2_9FIRM</name>
<accession>A0A916VCA2</accession>
<evidence type="ECO:0008006" key="4">
    <source>
        <dbReference type="Google" id="ProtNLM"/>
    </source>
</evidence>
<protein>
    <recommendedName>
        <fullName evidence="4">Pilus assembly protein</fullName>
    </recommendedName>
</protein>